<reference evidence="1" key="1">
    <citation type="submission" date="2022-04" db="EMBL/GenBank/DDBJ databases">
        <title>Jade perch genome.</title>
        <authorList>
            <person name="Chao B."/>
        </authorList>
    </citation>
    <scope>NUCLEOTIDE SEQUENCE</scope>
    <source>
        <strain evidence="1">CB-2022</strain>
    </source>
</reference>
<proteinExistence type="predicted"/>
<dbReference type="Proteomes" id="UP000831701">
    <property type="component" value="Chromosome 8"/>
</dbReference>
<dbReference type="EMBL" id="CM041538">
    <property type="protein sequence ID" value="KAI3368180.1"/>
    <property type="molecule type" value="Genomic_DNA"/>
</dbReference>
<name>A0ACB8WJE2_9TELE</name>
<protein>
    <submittedName>
        <fullName evidence="1">Uncharacterized protein</fullName>
    </submittedName>
</protein>
<evidence type="ECO:0000313" key="2">
    <source>
        <dbReference type="Proteomes" id="UP000831701"/>
    </source>
</evidence>
<gene>
    <name evidence="1" type="ORF">L3Q82_007906</name>
</gene>
<keyword evidence="2" id="KW-1185">Reference proteome</keyword>
<accession>A0ACB8WJE2</accession>
<comment type="caution">
    <text evidence="1">The sequence shown here is derived from an EMBL/GenBank/DDBJ whole genome shotgun (WGS) entry which is preliminary data.</text>
</comment>
<sequence length="88" mass="10020">MSRSIHQRHVAPQTVQELADALVQVWEEIPQETIRHLIRSMPSAILPADFTREARAHSSHMALISHVSPPRVHYRNCIACGIHRPLDT</sequence>
<evidence type="ECO:0000313" key="1">
    <source>
        <dbReference type="EMBL" id="KAI3368180.1"/>
    </source>
</evidence>
<organism evidence="1 2">
    <name type="scientific">Scortum barcoo</name>
    <name type="common">barcoo grunter</name>
    <dbReference type="NCBI Taxonomy" id="214431"/>
    <lineage>
        <taxon>Eukaryota</taxon>
        <taxon>Metazoa</taxon>
        <taxon>Chordata</taxon>
        <taxon>Craniata</taxon>
        <taxon>Vertebrata</taxon>
        <taxon>Euteleostomi</taxon>
        <taxon>Actinopterygii</taxon>
        <taxon>Neopterygii</taxon>
        <taxon>Teleostei</taxon>
        <taxon>Neoteleostei</taxon>
        <taxon>Acanthomorphata</taxon>
        <taxon>Eupercaria</taxon>
        <taxon>Centrarchiformes</taxon>
        <taxon>Terapontoidei</taxon>
        <taxon>Terapontidae</taxon>
        <taxon>Scortum</taxon>
    </lineage>
</organism>